<proteinExistence type="predicted"/>
<sequence length="107" mass="10962">MSGTPGLPRTRTWLRVLVLLLALWVPGAHVQATTAPAPAASAGAAEHDVLDSLLRPPARALHQPGAADRAAPPADPPVPARPAPGPRPAVPLPPSAVPLLRTVVLRC</sequence>
<dbReference type="HOGENOM" id="CLU_153259_0_0_11"/>
<gene>
    <name evidence="2" type="ORF">B446_18490</name>
</gene>
<dbReference type="KEGG" id="sci:B446_18490"/>
<reference evidence="3" key="1">
    <citation type="submission" date="2012-10" db="EMBL/GenBank/DDBJ databases">
        <title>The complete genome sequence of Streptomyces collinus Tu 365.</title>
        <authorList>
            <person name="Ruckert C."/>
            <person name="Szczepanowski R."/>
            <person name="Goesmann A."/>
            <person name="Pross E.K."/>
            <person name="Musiol E.M."/>
            <person name="Blin K."/>
            <person name="Wohlleben W."/>
            <person name="Puhler A."/>
            <person name="Weber T."/>
            <person name="Kalinowski J."/>
        </authorList>
    </citation>
    <scope>NUCLEOTIDE SEQUENCE [LARGE SCALE GENOMIC DNA]</scope>
    <source>
        <strain evidence="3">DSM 40733 / Tue 365</strain>
    </source>
</reference>
<dbReference type="AlphaFoldDB" id="S5V5S2"/>
<dbReference type="PATRIC" id="fig|1214242.5.peg.3788"/>
<evidence type="ECO:0000313" key="3">
    <source>
        <dbReference type="Proteomes" id="UP000015423"/>
    </source>
</evidence>
<dbReference type="RefSeq" id="WP_020940977.1">
    <property type="nucleotide sequence ID" value="NC_021985.1"/>
</dbReference>
<evidence type="ECO:0000313" key="2">
    <source>
        <dbReference type="EMBL" id="AGS70514.1"/>
    </source>
</evidence>
<name>S5V5S2_STRC3</name>
<keyword evidence="3" id="KW-1185">Reference proteome</keyword>
<evidence type="ECO:0000256" key="1">
    <source>
        <dbReference type="SAM" id="MobiDB-lite"/>
    </source>
</evidence>
<accession>S5V5S2</accession>
<feature type="compositionally biased region" description="Pro residues" evidence="1">
    <location>
        <begin position="73"/>
        <end position="95"/>
    </location>
</feature>
<dbReference type="Proteomes" id="UP000015423">
    <property type="component" value="Chromosome"/>
</dbReference>
<organism evidence="2 3">
    <name type="scientific">Streptomyces collinus (strain DSM 40733 / Tue 365)</name>
    <dbReference type="NCBI Taxonomy" id="1214242"/>
    <lineage>
        <taxon>Bacteria</taxon>
        <taxon>Bacillati</taxon>
        <taxon>Actinomycetota</taxon>
        <taxon>Actinomycetes</taxon>
        <taxon>Kitasatosporales</taxon>
        <taxon>Streptomycetaceae</taxon>
        <taxon>Streptomyces</taxon>
    </lineage>
</organism>
<dbReference type="EMBL" id="CP006259">
    <property type="protein sequence ID" value="AGS70514.1"/>
    <property type="molecule type" value="Genomic_DNA"/>
</dbReference>
<feature type="region of interest" description="Disordered" evidence="1">
    <location>
        <begin position="57"/>
        <end position="95"/>
    </location>
</feature>
<reference evidence="2 3" key="2">
    <citation type="journal article" date="2013" name="J. Biotechnol.">
        <title>Complete genome sequence of the kirromycin producer Streptomyces collinus Tu 365 consisting of a linear chromosome and two linear plasmids.</title>
        <authorList>
            <person name="Ruckert C."/>
            <person name="Szczepanowski R."/>
            <person name="Albersmeier A."/>
            <person name="Goesmann A."/>
            <person name="Iftime D."/>
            <person name="Musiol E.M."/>
            <person name="Blin K."/>
            <person name="Wohlleben W."/>
            <person name="Puhler A."/>
            <person name="Kalinowski J."/>
            <person name="Weber T."/>
        </authorList>
    </citation>
    <scope>NUCLEOTIDE SEQUENCE [LARGE SCALE GENOMIC DNA]</scope>
    <source>
        <strain evidence="3">DSM 40733 / Tue 365</strain>
    </source>
</reference>
<protein>
    <submittedName>
        <fullName evidence="2">Uncharacterized protein</fullName>
    </submittedName>
</protein>